<dbReference type="GeneID" id="39980226"/>
<feature type="transmembrane region" description="Helical" evidence="1">
    <location>
        <begin position="7"/>
        <end position="26"/>
    </location>
</feature>
<dbReference type="EMBL" id="LRBP01000014">
    <property type="protein sequence ID" value="OII73636.1"/>
    <property type="molecule type" value="Genomic_DNA"/>
</dbReference>
<reference evidence="2 3" key="1">
    <citation type="submission" date="2016-10" db="EMBL/GenBank/DDBJ databases">
        <title>Reductive evolution of mitochondrial metabolism and differential evolution of invasion-related proteins in Cryptosporidium.</title>
        <authorList>
            <person name="Liu S."/>
            <person name="Roellig D.M."/>
            <person name="Guo Y."/>
            <person name="Li N."/>
            <person name="Frace M.A."/>
            <person name="Tang K."/>
            <person name="Zhang L."/>
            <person name="Feng Y."/>
            <person name="Xiao L."/>
        </authorList>
    </citation>
    <scope>NUCLEOTIDE SEQUENCE [LARGE SCALE GENOMIC DNA]</scope>
    <source>
        <strain evidence="2">39726</strain>
    </source>
</reference>
<evidence type="ECO:0000313" key="3">
    <source>
        <dbReference type="Proteomes" id="UP000186176"/>
    </source>
</evidence>
<keyword evidence="1" id="KW-0812">Transmembrane</keyword>
<keyword evidence="3" id="KW-1185">Reference proteome</keyword>
<gene>
    <name evidence="2" type="ORF">cubi_03434</name>
</gene>
<comment type="caution">
    <text evidence="2">The sequence shown here is derived from an EMBL/GenBank/DDBJ whole genome shotgun (WGS) entry which is preliminary data.</text>
</comment>
<proteinExistence type="predicted"/>
<dbReference type="VEuPathDB" id="CryptoDB:cubi_03434"/>
<dbReference type="AlphaFoldDB" id="A0A1J4MKT4"/>
<evidence type="ECO:0000256" key="1">
    <source>
        <dbReference type="SAM" id="Phobius"/>
    </source>
</evidence>
<accession>A0A1J4MKT4</accession>
<dbReference type="Proteomes" id="UP000186176">
    <property type="component" value="Unassembled WGS sequence"/>
</dbReference>
<feature type="transmembrane region" description="Helical" evidence="1">
    <location>
        <begin position="763"/>
        <end position="788"/>
    </location>
</feature>
<name>A0A1J4MKT4_9CRYT</name>
<evidence type="ECO:0000313" key="2">
    <source>
        <dbReference type="EMBL" id="OII73636.1"/>
    </source>
</evidence>
<keyword evidence="1" id="KW-1133">Transmembrane helix</keyword>
<dbReference type="OrthoDB" id="343747at2759"/>
<dbReference type="RefSeq" id="XP_028874891.1">
    <property type="nucleotide sequence ID" value="XM_029020447.1"/>
</dbReference>
<keyword evidence="1" id="KW-0472">Membrane</keyword>
<organism evidence="2 3">
    <name type="scientific">Cryptosporidium ubiquitum</name>
    <dbReference type="NCBI Taxonomy" id="857276"/>
    <lineage>
        <taxon>Eukaryota</taxon>
        <taxon>Sar</taxon>
        <taxon>Alveolata</taxon>
        <taxon>Apicomplexa</taxon>
        <taxon>Conoidasida</taxon>
        <taxon>Coccidia</taxon>
        <taxon>Eucoccidiorida</taxon>
        <taxon>Eimeriorina</taxon>
        <taxon>Cryptosporidiidae</taxon>
        <taxon>Cryptosporidium</taxon>
    </lineage>
</organism>
<protein>
    <submittedName>
        <fullName evidence="2">Uncharacterized protein</fullName>
    </submittedName>
</protein>
<sequence length="789" mass="93663">MKKLNRSIIALNMVVLVIGGLFNLGISGEFKKCELEMGSNMDKISCLTEKINTNIYTRRIGNDYENFQLKEEKEESQNKVTESTELIRVNISQDIIQVLRVNWELGNESLKINIHWVLLLLILKVEKYKERPKEMRQLNDYNDCLIFIKNHHKLLLKSNLLREEKIQSTQRACVALFDNLFKIKSKWNNISSEEYLNLSKKITSSQLYVKWMELFKVDPPRSQWLILRKLAINQFDEILRLLKILTKNIKEYKSIENILIEFMTQFNSYYEDYELNEKIKKKEMNKYLKDSNSKSFQDTINMIEIGLKKRNKKKNKRNFLIYLPDEMPDLYVYHHQVNTCVLNLSIMSLFPELRVFFYDIFKRNPTYYLFHRKSITISRKTLLRSNQLCNIMLELTKRLERSYYLLNIKQKKFLHSQDIEEKSNSTFPFIENFNLNNYVLKKGLLKPLPFHSYYYSSPLDTEIQTLFTNWFFNSKFDKQSLIKSLKDYTKQVKKKHKDLFLNAKLDLIKKLISEDEETLKADISKEEKKIKDGLFLLYFHKRANKLKNNTHKMIEHLNLLESISGDGKLIQFIDQEDPSPSVFSLIPLLYLNSKIWSVQKFLYKYPVSVKVSLEKLVDLSETIKIGEKRLGDIKVGDISTCIKVTTIFWKNQAIKLNNRNFRIIDSDNLSELYEKSDNLTEIYMDYATLYLICVKSVSQSLIYYRRILKYYFEDNFDNYWKLNMLLDMNNEDSSNSFQYINKKNINLHSLPNDYIMPILTKGVYISILSAYLLLTVGAICIQSLITIIF</sequence>